<name>A0A0F7FHY0_9CREN</name>
<evidence type="ECO:0000313" key="2">
    <source>
        <dbReference type="EMBL" id="AKG38357.1"/>
    </source>
</evidence>
<dbReference type="KEGG" id="thf:MA03_02440"/>
<protein>
    <submittedName>
        <fullName evidence="2">Uncharacterized protein</fullName>
    </submittedName>
</protein>
<dbReference type="EMBL" id="CP009961">
    <property type="protein sequence ID" value="AKG38357.1"/>
    <property type="molecule type" value="Genomic_DNA"/>
</dbReference>
<reference evidence="2 3" key="1">
    <citation type="journal article" date="2015" name="Stand. Genomic Sci.">
        <title>Complete genome sequence of and proposal of Thermofilum uzonense sp. nov. a novel hyperthermophilic crenarchaeon and emended description of the genus Thermofilum.</title>
        <authorList>
            <person name="Toshchakov S.V."/>
            <person name="Korzhenkov A.A."/>
            <person name="Samarov N.I."/>
            <person name="Mazunin I.O."/>
            <person name="Mozhey O.I."/>
            <person name="Shmyr I.S."/>
            <person name="Derbikova K.S."/>
            <person name="Taranov E.A."/>
            <person name="Dominova I.N."/>
            <person name="Bonch-Osmolovskaya E.A."/>
            <person name="Patrushev M.V."/>
            <person name="Podosokorskaya O.A."/>
            <person name="Kublanov I.V."/>
        </authorList>
    </citation>
    <scope>NUCLEOTIDE SEQUENCE [LARGE SCALE GENOMIC DNA]</scope>
    <source>
        <strain evidence="2 3">1807-2</strain>
    </source>
</reference>
<organism evidence="2 3">
    <name type="scientific">Infirmifilum uzonense</name>
    <dbReference type="NCBI Taxonomy" id="1550241"/>
    <lineage>
        <taxon>Archaea</taxon>
        <taxon>Thermoproteota</taxon>
        <taxon>Thermoprotei</taxon>
        <taxon>Thermofilales</taxon>
        <taxon>Thermofilaceae</taxon>
        <taxon>Infirmifilum</taxon>
    </lineage>
</organism>
<dbReference type="Proteomes" id="UP000067434">
    <property type="component" value="Chromosome"/>
</dbReference>
<feature type="region of interest" description="Disordered" evidence="1">
    <location>
        <begin position="31"/>
        <end position="79"/>
    </location>
</feature>
<feature type="compositionally biased region" description="Polar residues" evidence="1">
    <location>
        <begin position="66"/>
        <end position="79"/>
    </location>
</feature>
<accession>A0A0F7FHY0</accession>
<gene>
    <name evidence="2" type="ORF">MA03_02440</name>
</gene>
<feature type="compositionally biased region" description="Low complexity" evidence="1">
    <location>
        <begin position="51"/>
        <end position="65"/>
    </location>
</feature>
<evidence type="ECO:0000256" key="1">
    <source>
        <dbReference type="SAM" id="MobiDB-lite"/>
    </source>
</evidence>
<evidence type="ECO:0000313" key="3">
    <source>
        <dbReference type="Proteomes" id="UP000067434"/>
    </source>
</evidence>
<keyword evidence="3" id="KW-1185">Reference proteome</keyword>
<dbReference type="AlphaFoldDB" id="A0A0F7FHY0"/>
<dbReference type="PATRIC" id="fig|1550241.5.peg.501"/>
<sequence>MLTLLVAVLALAASNLALLFLLDKCSQHSHVTPSSPVSGPSPQSTPPATCQPNTSNPQQPSQVSNASTSLEIPSSPQGPAWNTTPTYTYYPVPYYLEIEAVGGPYPGAPPPEIPSDLKVEVVYLEGIRSSNICPVTMKTKLDEGAAYLNVTLPLPGGKCFKVTPLLVNRTKTSVYYRLALQEDPGGACGYCVAFTLKVSFLPPGRYTVTVGPELKFEGGQG</sequence>
<proteinExistence type="predicted"/>
<feature type="compositionally biased region" description="Low complexity" evidence="1">
    <location>
        <begin position="31"/>
        <end position="42"/>
    </location>
</feature>
<dbReference type="HOGENOM" id="CLU_1248339_0_0_2"/>
<dbReference type="STRING" id="1550241.MA03_02440"/>